<evidence type="ECO:0000256" key="2">
    <source>
        <dbReference type="ARBA" id="ARBA00005811"/>
    </source>
</evidence>
<feature type="transmembrane region" description="Helical" evidence="9">
    <location>
        <begin position="12"/>
        <end position="32"/>
    </location>
</feature>
<dbReference type="OrthoDB" id="9801500at2"/>
<keyword evidence="7" id="KW-0653">Protein transport</keyword>
<dbReference type="PANTHER" id="PTHR30558:SF3">
    <property type="entry name" value="BIOPOLYMER TRANSPORT PROTEIN EXBD-RELATED"/>
    <property type="match status" value="1"/>
</dbReference>
<comment type="similarity">
    <text evidence="2 7">Belongs to the ExbD/TolR family.</text>
</comment>
<dbReference type="EMBL" id="HG934468">
    <property type="protein sequence ID" value="CDN31699.1"/>
    <property type="molecule type" value="Genomic_DNA"/>
</dbReference>
<evidence type="ECO:0000313" key="11">
    <source>
        <dbReference type="Proteomes" id="UP000027616"/>
    </source>
</evidence>
<evidence type="ECO:0000313" key="10">
    <source>
        <dbReference type="EMBL" id="CDN31699.1"/>
    </source>
</evidence>
<dbReference type="InterPro" id="IPR003400">
    <property type="entry name" value="ExbD"/>
</dbReference>
<gene>
    <name evidence="10" type="ORF">BN938_1613</name>
</gene>
<evidence type="ECO:0000256" key="3">
    <source>
        <dbReference type="ARBA" id="ARBA00022475"/>
    </source>
</evidence>
<keyword evidence="7" id="KW-0813">Transport</keyword>
<keyword evidence="6 9" id="KW-0472">Membrane</keyword>
<dbReference type="GO" id="GO:0015031">
    <property type="term" value="P:protein transport"/>
    <property type="evidence" value="ECO:0007669"/>
    <property type="project" value="UniProtKB-KW"/>
</dbReference>
<name>A0A060RDD1_9BACT</name>
<keyword evidence="11" id="KW-1185">Reference proteome</keyword>
<reference evidence="10 11" key="1">
    <citation type="journal article" date="2015" name="Genome Announc.">
        <title>Complete Genome Sequence of the Novel Leech Symbiont Mucinivorans hirudinis M3T.</title>
        <authorList>
            <person name="Nelson M.C."/>
            <person name="Bomar L."/>
            <person name="Graf J."/>
        </authorList>
    </citation>
    <scope>NUCLEOTIDE SEQUENCE [LARGE SCALE GENOMIC DNA]</scope>
    <source>
        <strain evidence="11">M3</strain>
    </source>
</reference>
<evidence type="ECO:0000256" key="5">
    <source>
        <dbReference type="ARBA" id="ARBA00022989"/>
    </source>
</evidence>
<comment type="subcellular location">
    <subcellularLocation>
        <location evidence="1">Cell membrane</location>
        <topology evidence="1">Single-pass membrane protein</topology>
    </subcellularLocation>
    <subcellularLocation>
        <location evidence="7">Cell membrane</location>
        <topology evidence="7">Single-pass type II membrane protein</topology>
    </subcellularLocation>
</comment>
<protein>
    <submittedName>
        <fullName evidence="10">Biopolymer transport exbD protein</fullName>
    </submittedName>
</protein>
<dbReference type="GO" id="GO:0005886">
    <property type="term" value="C:plasma membrane"/>
    <property type="evidence" value="ECO:0007669"/>
    <property type="project" value="UniProtKB-SubCell"/>
</dbReference>
<dbReference type="PANTHER" id="PTHR30558">
    <property type="entry name" value="EXBD MEMBRANE COMPONENT OF PMF-DRIVEN MACROMOLECULE IMPORT SYSTEM"/>
    <property type="match status" value="1"/>
</dbReference>
<dbReference type="HOGENOM" id="CLU_114443_0_0_10"/>
<proteinExistence type="inferred from homology"/>
<feature type="region of interest" description="Disordered" evidence="8">
    <location>
        <begin position="172"/>
        <end position="197"/>
    </location>
</feature>
<feature type="compositionally biased region" description="Basic and acidic residues" evidence="8">
    <location>
        <begin position="184"/>
        <end position="197"/>
    </location>
</feature>
<evidence type="ECO:0000256" key="6">
    <source>
        <dbReference type="ARBA" id="ARBA00023136"/>
    </source>
</evidence>
<evidence type="ECO:0000256" key="8">
    <source>
        <dbReference type="SAM" id="MobiDB-lite"/>
    </source>
</evidence>
<dbReference type="STRING" id="1433126.BN938_1613"/>
<dbReference type="Proteomes" id="UP000027616">
    <property type="component" value="Chromosome I"/>
</dbReference>
<evidence type="ECO:0000256" key="4">
    <source>
        <dbReference type="ARBA" id="ARBA00022692"/>
    </source>
</evidence>
<organism evidence="10 11">
    <name type="scientific">Mucinivorans hirudinis</name>
    <dbReference type="NCBI Taxonomy" id="1433126"/>
    <lineage>
        <taxon>Bacteria</taxon>
        <taxon>Pseudomonadati</taxon>
        <taxon>Bacteroidota</taxon>
        <taxon>Bacteroidia</taxon>
        <taxon>Bacteroidales</taxon>
        <taxon>Rikenellaceae</taxon>
        <taxon>Mucinivorans</taxon>
    </lineage>
</organism>
<dbReference type="PATRIC" id="fig|1433126.3.peg.1597"/>
<evidence type="ECO:0000256" key="7">
    <source>
        <dbReference type="RuleBase" id="RU003879"/>
    </source>
</evidence>
<evidence type="ECO:0000256" key="9">
    <source>
        <dbReference type="SAM" id="Phobius"/>
    </source>
</evidence>
<evidence type="ECO:0000256" key="1">
    <source>
        <dbReference type="ARBA" id="ARBA00004162"/>
    </source>
</evidence>
<dbReference type="GO" id="GO:0022857">
    <property type="term" value="F:transmembrane transporter activity"/>
    <property type="evidence" value="ECO:0007669"/>
    <property type="project" value="InterPro"/>
</dbReference>
<accession>A0A060RDD1</accession>
<keyword evidence="4 7" id="KW-0812">Transmembrane</keyword>
<dbReference type="KEGG" id="rbc:BN938_1613"/>
<keyword evidence="5 9" id="KW-1133">Transmembrane helix</keyword>
<dbReference type="AlphaFoldDB" id="A0A060RDD1"/>
<dbReference type="Pfam" id="PF02472">
    <property type="entry name" value="ExbD"/>
    <property type="match status" value="1"/>
</dbReference>
<sequence length="197" mass="21883">MARAKNEINASSTADIAFLLLIFYLVTTTMNVDSGISRTLPPMADPNQKDKGLDVKQQNSLQVKINLNDRILVGGQIVDISQVKDIAKNFIQNPNNDPNLPEKVDTEIELIGVYPVSQGIISLQNDRTTTYDVYVQVQNELTKAYNEAWNELATLKFGKPLADLDENQRKAIRSSSGAIPMRISEAEPVDHTKGKKK</sequence>
<dbReference type="eggNOG" id="COG0848">
    <property type="taxonomic scope" value="Bacteria"/>
</dbReference>
<keyword evidence="3" id="KW-1003">Cell membrane</keyword>